<evidence type="ECO:0000313" key="2">
    <source>
        <dbReference type="Proteomes" id="UP000543579"/>
    </source>
</evidence>
<reference evidence="1 2" key="1">
    <citation type="submission" date="2020-08" db="EMBL/GenBank/DDBJ databases">
        <title>Genomic Encyclopedia of Type Strains, Phase III (KMG-III): the genomes of soil and plant-associated and newly described type strains.</title>
        <authorList>
            <person name="Whitman W."/>
        </authorList>
    </citation>
    <scope>NUCLEOTIDE SEQUENCE [LARGE SCALE GENOMIC DNA]</scope>
    <source>
        <strain evidence="1 2">CECT 8356</strain>
    </source>
</reference>
<gene>
    <name evidence="1" type="ORF">FHS07_001918</name>
</gene>
<sequence length="145" mass="15604">MTGPGEFKPTTVALIWERDGGRCAKCGAFLVWERRGPVPGGWSLHHREDRGAGGVKRASKGRVQPRAYLALAANGVLTCGDGVAGCHGEITRNEVPARLGFRVARIGIRRPVDVPMLHALHGWVRLNNDGGYAPADEPDEEEMAA</sequence>
<name>A0A7W5CIA6_9MICO</name>
<comment type="caution">
    <text evidence="1">The sequence shown here is derived from an EMBL/GenBank/DDBJ whole genome shotgun (WGS) entry which is preliminary data.</text>
</comment>
<organism evidence="1 2">
    <name type="scientific">Microbacterium proteolyticum</name>
    <dbReference type="NCBI Taxonomy" id="1572644"/>
    <lineage>
        <taxon>Bacteria</taxon>
        <taxon>Bacillati</taxon>
        <taxon>Actinomycetota</taxon>
        <taxon>Actinomycetes</taxon>
        <taxon>Micrococcales</taxon>
        <taxon>Microbacteriaceae</taxon>
        <taxon>Microbacterium</taxon>
    </lineage>
</organism>
<proteinExistence type="predicted"/>
<dbReference type="AlphaFoldDB" id="A0A7W5CIA6"/>
<dbReference type="Proteomes" id="UP000543579">
    <property type="component" value="Unassembled WGS sequence"/>
</dbReference>
<evidence type="ECO:0008006" key="3">
    <source>
        <dbReference type="Google" id="ProtNLM"/>
    </source>
</evidence>
<protein>
    <recommendedName>
        <fullName evidence="3">HNH endonuclease</fullName>
    </recommendedName>
</protein>
<evidence type="ECO:0000313" key="1">
    <source>
        <dbReference type="EMBL" id="MBB3158222.1"/>
    </source>
</evidence>
<accession>A0A7W5CIA6</accession>
<dbReference type="RefSeq" id="WP_183419678.1">
    <property type="nucleotide sequence ID" value="NZ_JACHXY010000002.1"/>
</dbReference>
<dbReference type="EMBL" id="JACHXY010000002">
    <property type="protein sequence ID" value="MBB3158222.1"/>
    <property type="molecule type" value="Genomic_DNA"/>
</dbReference>